<dbReference type="AlphaFoldDB" id="N8WH70"/>
<reference evidence="3 4" key="1">
    <citation type="submission" date="2013-02" db="EMBL/GenBank/DDBJ databases">
        <title>The Genome Sequence of Acinetobacter sp. NIPH 758.</title>
        <authorList>
            <consortium name="The Broad Institute Genome Sequencing Platform"/>
            <consortium name="The Broad Institute Genome Sequencing Center for Infectious Disease"/>
            <person name="Cerqueira G."/>
            <person name="Feldgarden M."/>
            <person name="Courvalin P."/>
            <person name="Perichon B."/>
            <person name="Grillot-Courvalin C."/>
            <person name="Clermont D."/>
            <person name="Rocha E."/>
            <person name="Yoon E.-J."/>
            <person name="Nemec A."/>
            <person name="Walker B."/>
            <person name="Young S.K."/>
            <person name="Zeng Q."/>
            <person name="Gargeya S."/>
            <person name="Fitzgerald M."/>
            <person name="Haas B."/>
            <person name="Abouelleil A."/>
            <person name="Alvarado L."/>
            <person name="Arachchi H.M."/>
            <person name="Berlin A.M."/>
            <person name="Chapman S.B."/>
            <person name="Dewar J."/>
            <person name="Goldberg J."/>
            <person name="Griggs A."/>
            <person name="Gujja S."/>
            <person name="Hansen M."/>
            <person name="Howarth C."/>
            <person name="Imamovic A."/>
            <person name="Larimer J."/>
            <person name="McCowan C."/>
            <person name="Murphy C."/>
            <person name="Neiman D."/>
            <person name="Pearson M."/>
            <person name="Priest M."/>
            <person name="Roberts A."/>
            <person name="Saif S."/>
            <person name="Shea T."/>
            <person name="Sisk P."/>
            <person name="Sykes S."/>
            <person name="Wortman J."/>
            <person name="Nusbaum C."/>
            <person name="Birren B."/>
        </authorList>
    </citation>
    <scope>NUCLEOTIDE SEQUENCE [LARGE SCALE GENOMIC DNA]</scope>
    <source>
        <strain evidence="3 4">NIPH 758</strain>
    </source>
</reference>
<feature type="chain" id="PRO_5004134927" evidence="2">
    <location>
        <begin position="20"/>
        <end position="110"/>
    </location>
</feature>
<name>N8WH70_9GAMM</name>
<organism evidence="3 4">
    <name type="scientific">Acinetobacter vivianii</name>
    <dbReference type="NCBI Taxonomy" id="1776742"/>
    <lineage>
        <taxon>Bacteria</taxon>
        <taxon>Pseudomonadati</taxon>
        <taxon>Pseudomonadota</taxon>
        <taxon>Gammaproteobacteria</taxon>
        <taxon>Moraxellales</taxon>
        <taxon>Moraxellaceae</taxon>
        <taxon>Acinetobacter</taxon>
    </lineage>
</organism>
<dbReference type="HOGENOM" id="CLU_2178139_0_0_6"/>
<feature type="signal peptide" evidence="2">
    <location>
        <begin position="1"/>
        <end position="19"/>
    </location>
</feature>
<feature type="region of interest" description="Disordered" evidence="1">
    <location>
        <begin position="84"/>
        <end position="110"/>
    </location>
</feature>
<dbReference type="eggNOG" id="ENOG5032J96">
    <property type="taxonomic scope" value="Bacteria"/>
</dbReference>
<evidence type="ECO:0000313" key="3">
    <source>
        <dbReference type="EMBL" id="ENU94349.1"/>
    </source>
</evidence>
<accession>N8WH70</accession>
<sequence>MKKTLCSVVIFIISTVTFAADASAKLQNLEPVPAAPISTDKSKKSLIKQSVKKANINEEVDTQALKLGGIHRREDAREYLELRNDVEKEPQQQPIEKAKVKNTTEEVASK</sequence>
<keyword evidence="2" id="KW-0732">Signal</keyword>
<dbReference type="Proteomes" id="UP000013049">
    <property type="component" value="Unassembled WGS sequence"/>
</dbReference>
<protein>
    <submittedName>
        <fullName evidence="3">Uncharacterized protein</fullName>
    </submittedName>
</protein>
<dbReference type="EMBL" id="APPC01000001">
    <property type="protein sequence ID" value="ENU94349.1"/>
    <property type="molecule type" value="Genomic_DNA"/>
</dbReference>
<dbReference type="PATRIC" id="fig|1217712.3.peg.240"/>
<evidence type="ECO:0000313" key="4">
    <source>
        <dbReference type="Proteomes" id="UP000013049"/>
    </source>
</evidence>
<evidence type="ECO:0000256" key="1">
    <source>
        <dbReference type="SAM" id="MobiDB-lite"/>
    </source>
</evidence>
<dbReference type="RefSeq" id="WP_004770539.1">
    <property type="nucleotide sequence ID" value="NZ_JALKTZ010000001.1"/>
</dbReference>
<evidence type="ECO:0000256" key="2">
    <source>
        <dbReference type="SAM" id="SignalP"/>
    </source>
</evidence>
<proteinExistence type="predicted"/>
<comment type="caution">
    <text evidence="3">The sequence shown here is derived from an EMBL/GenBank/DDBJ whole genome shotgun (WGS) entry which is preliminary data.</text>
</comment>
<gene>
    <name evidence="3" type="ORF">F971_00250</name>
</gene>